<sequence length="220" mass="24244">MKARPYLSNHIISFILWSVSGCLLVDHAQAQRRKTSILKVGTGISFFSNQANGSSVPRVGLSIGLAPTIPLSPELYLKPEIAFSMKGGRIDYNAANIFSGNVRYQINYLDLPLVAGLRVTRWLVVEGGAYGAVKLGGSFDFQGTFAVGYGAFDRHDLHGFDYGPIGGVVLQSRLLQLGIRYYHGLTEIAAEEKARILLGNARNNTIQLCIQLKRFRRKKN</sequence>
<dbReference type="OrthoDB" id="947434at2"/>
<gene>
    <name evidence="2" type="ORF">D3H65_00985</name>
</gene>
<reference evidence="2 3" key="1">
    <citation type="submission" date="2018-09" db="EMBL/GenBank/DDBJ databases">
        <title>Genome sequencing of strain 6GH32-13.</title>
        <authorList>
            <person name="Weon H.-Y."/>
            <person name="Heo J."/>
            <person name="Kwon S.-W."/>
        </authorList>
    </citation>
    <scope>NUCLEOTIDE SEQUENCE [LARGE SCALE GENOMIC DNA]</scope>
    <source>
        <strain evidence="2 3">5GH32-13</strain>
    </source>
</reference>
<organism evidence="2 3">
    <name type="scientific">Paraflavitalea soli</name>
    <dbReference type="NCBI Taxonomy" id="2315862"/>
    <lineage>
        <taxon>Bacteria</taxon>
        <taxon>Pseudomonadati</taxon>
        <taxon>Bacteroidota</taxon>
        <taxon>Chitinophagia</taxon>
        <taxon>Chitinophagales</taxon>
        <taxon>Chitinophagaceae</taxon>
        <taxon>Paraflavitalea</taxon>
    </lineage>
</organism>
<dbReference type="PROSITE" id="PS51257">
    <property type="entry name" value="PROKAR_LIPOPROTEIN"/>
    <property type="match status" value="1"/>
</dbReference>
<protein>
    <submittedName>
        <fullName evidence="2">PorT family protein</fullName>
    </submittedName>
</protein>
<proteinExistence type="predicted"/>
<dbReference type="Proteomes" id="UP000263900">
    <property type="component" value="Chromosome"/>
</dbReference>
<accession>A0A3B7MEC5</accession>
<dbReference type="AlphaFoldDB" id="A0A3B7MEC5"/>
<dbReference type="KEGG" id="pseg:D3H65_00985"/>
<dbReference type="InterPro" id="IPR025665">
    <property type="entry name" value="Beta-barrel_OMP_2"/>
</dbReference>
<name>A0A3B7MEC5_9BACT</name>
<dbReference type="RefSeq" id="WP_119048470.1">
    <property type="nucleotide sequence ID" value="NZ_CP032157.1"/>
</dbReference>
<dbReference type="Pfam" id="PF13568">
    <property type="entry name" value="OMP_b-brl_2"/>
    <property type="match status" value="1"/>
</dbReference>
<evidence type="ECO:0000313" key="3">
    <source>
        <dbReference type="Proteomes" id="UP000263900"/>
    </source>
</evidence>
<evidence type="ECO:0000259" key="1">
    <source>
        <dbReference type="Pfam" id="PF13568"/>
    </source>
</evidence>
<keyword evidence="3" id="KW-1185">Reference proteome</keyword>
<feature type="domain" description="Outer membrane protein beta-barrel" evidence="1">
    <location>
        <begin position="38"/>
        <end position="188"/>
    </location>
</feature>
<dbReference type="EMBL" id="CP032157">
    <property type="protein sequence ID" value="AXY72632.1"/>
    <property type="molecule type" value="Genomic_DNA"/>
</dbReference>
<evidence type="ECO:0000313" key="2">
    <source>
        <dbReference type="EMBL" id="AXY72632.1"/>
    </source>
</evidence>